<dbReference type="NCBIfam" id="NF010120">
    <property type="entry name" value="PRK13596.1"/>
    <property type="match status" value="1"/>
</dbReference>
<evidence type="ECO:0000256" key="4">
    <source>
        <dbReference type="ARBA" id="ARBA00022485"/>
    </source>
</evidence>
<dbReference type="InterPro" id="IPR011538">
    <property type="entry name" value="Nuo51_FMN-bd"/>
</dbReference>
<dbReference type="Pfam" id="PF10531">
    <property type="entry name" value="SLBB"/>
    <property type="match status" value="1"/>
</dbReference>
<comment type="cofactor">
    <cofactor evidence="2 14">
        <name>[4Fe-4S] cluster</name>
        <dbReference type="ChEBI" id="CHEBI:49883"/>
    </cofactor>
</comment>
<keyword evidence="10 14" id="KW-0408">Iron</keyword>
<proteinExistence type="inferred from homology"/>
<keyword evidence="12 14" id="KW-0520">NAD</keyword>
<protein>
    <recommendedName>
        <fullName evidence="14">NADH-quinone oxidoreductase subunit F</fullName>
        <ecNumber evidence="14">7.1.1.-</ecNumber>
    </recommendedName>
</protein>
<dbReference type="GO" id="GO:0010181">
    <property type="term" value="F:FMN binding"/>
    <property type="evidence" value="ECO:0007669"/>
    <property type="project" value="InterPro"/>
</dbReference>
<dbReference type="SUPFAM" id="SSF142019">
    <property type="entry name" value="Nqo1 FMN-binding domain-like"/>
    <property type="match status" value="1"/>
</dbReference>
<keyword evidence="6 14" id="KW-0288">FMN</keyword>
<dbReference type="Proteomes" id="UP000739538">
    <property type="component" value="Unassembled WGS sequence"/>
</dbReference>
<dbReference type="PANTHER" id="PTHR11780:SF10">
    <property type="entry name" value="NADH DEHYDROGENASE [UBIQUINONE] FLAVOPROTEIN 1, MITOCHONDRIAL"/>
    <property type="match status" value="1"/>
</dbReference>
<dbReference type="Pfam" id="PF01512">
    <property type="entry name" value="Complex1_51K"/>
    <property type="match status" value="1"/>
</dbReference>
<evidence type="ECO:0000256" key="10">
    <source>
        <dbReference type="ARBA" id="ARBA00023004"/>
    </source>
</evidence>
<dbReference type="InterPro" id="IPR001949">
    <property type="entry name" value="NADH-UbQ_OxRdtase_51kDa_CS"/>
</dbReference>
<dbReference type="PANTHER" id="PTHR11780">
    <property type="entry name" value="NADH-UBIQUINONE OXIDOREDUCTASE FLAVOPROTEIN 1 NDUFV1"/>
    <property type="match status" value="1"/>
</dbReference>
<dbReference type="Gene3D" id="3.10.20.600">
    <property type="match status" value="1"/>
</dbReference>
<keyword evidence="9" id="KW-1278">Translocase</keyword>
<dbReference type="GO" id="GO:0045333">
    <property type="term" value="P:cellular respiration"/>
    <property type="evidence" value="ECO:0007669"/>
    <property type="project" value="TreeGrafter"/>
</dbReference>
<dbReference type="InterPro" id="IPR050837">
    <property type="entry name" value="ComplexI_51kDa_subunit"/>
</dbReference>
<evidence type="ECO:0000256" key="1">
    <source>
        <dbReference type="ARBA" id="ARBA00001917"/>
    </source>
</evidence>
<dbReference type="Gene3D" id="3.40.50.11540">
    <property type="entry name" value="NADH-ubiquinone oxidoreductase 51kDa subunit"/>
    <property type="match status" value="1"/>
</dbReference>
<feature type="domain" description="NADH-ubiquinone oxidoreductase 51kDa subunit iron-sulphur binding" evidence="15">
    <location>
        <begin position="328"/>
        <end position="373"/>
    </location>
</feature>
<evidence type="ECO:0000256" key="9">
    <source>
        <dbReference type="ARBA" id="ARBA00022967"/>
    </source>
</evidence>
<dbReference type="PROSITE" id="PS00645">
    <property type="entry name" value="COMPLEX1_51K_2"/>
    <property type="match status" value="1"/>
</dbReference>
<evidence type="ECO:0000256" key="7">
    <source>
        <dbReference type="ARBA" id="ARBA00022719"/>
    </source>
</evidence>
<dbReference type="EMBL" id="JAGQHS010000005">
    <property type="protein sequence ID" value="MCA9754534.1"/>
    <property type="molecule type" value="Genomic_DNA"/>
</dbReference>
<reference evidence="16" key="2">
    <citation type="journal article" date="2021" name="Microbiome">
        <title>Successional dynamics and alternative stable states in a saline activated sludge microbial community over 9 years.</title>
        <authorList>
            <person name="Wang Y."/>
            <person name="Ye J."/>
            <person name="Ju F."/>
            <person name="Liu L."/>
            <person name="Boyd J.A."/>
            <person name="Deng Y."/>
            <person name="Parks D.H."/>
            <person name="Jiang X."/>
            <person name="Yin X."/>
            <person name="Woodcroft B.J."/>
            <person name="Tyson G.W."/>
            <person name="Hugenholtz P."/>
            <person name="Polz M.F."/>
            <person name="Zhang T."/>
        </authorList>
    </citation>
    <scope>NUCLEOTIDE SEQUENCE</scope>
    <source>
        <strain evidence="16">HKST-UBA02</strain>
    </source>
</reference>
<keyword evidence="8 14" id="KW-0479">Metal-binding</keyword>
<evidence type="ECO:0000256" key="3">
    <source>
        <dbReference type="ARBA" id="ARBA00007523"/>
    </source>
</evidence>
<organism evidence="16 17">
    <name type="scientific">Eiseniibacteriota bacterium</name>
    <dbReference type="NCBI Taxonomy" id="2212470"/>
    <lineage>
        <taxon>Bacteria</taxon>
        <taxon>Candidatus Eiseniibacteriota</taxon>
    </lineage>
</organism>
<comment type="catalytic activity">
    <reaction evidence="13 14">
        <text>a quinone + NADH + 5 H(+)(in) = a quinol + NAD(+) + 4 H(+)(out)</text>
        <dbReference type="Rhea" id="RHEA:57888"/>
        <dbReference type="ChEBI" id="CHEBI:15378"/>
        <dbReference type="ChEBI" id="CHEBI:24646"/>
        <dbReference type="ChEBI" id="CHEBI:57540"/>
        <dbReference type="ChEBI" id="CHEBI:57945"/>
        <dbReference type="ChEBI" id="CHEBI:132124"/>
    </reaction>
</comment>
<keyword evidence="7 14" id="KW-0874">Quinone</keyword>
<evidence type="ECO:0000256" key="13">
    <source>
        <dbReference type="ARBA" id="ARBA00047712"/>
    </source>
</evidence>
<keyword evidence="4 14" id="KW-0004">4Fe-4S</keyword>
<dbReference type="FunFam" id="1.20.1440.230:FF:000001">
    <property type="entry name" value="Mitochondrial NADH dehydrogenase flavoprotein 1"/>
    <property type="match status" value="1"/>
</dbReference>
<dbReference type="SUPFAM" id="SSF140490">
    <property type="entry name" value="Nqo1C-terminal domain-like"/>
    <property type="match status" value="1"/>
</dbReference>
<dbReference type="GO" id="GO:0051287">
    <property type="term" value="F:NAD binding"/>
    <property type="evidence" value="ECO:0007669"/>
    <property type="project" value="UniProtKB-UniRule"/>
</dbReference>
<dbReference type="InterPro" id="IPR019575">
    <property type="entry name" value="Nuop51_4Fe4S-bd"/>
</dbReference>
<evidence type="ECO:0000256" key="12">
    <source>
        <dbReference type="ARBA" id="ARBA00023027"/>
    </source>
</evidence>
<evidence type="ECO:0000256" key="8">
    <source>
        <dbReference type="ARBA" id="ARBA00022723"/>
    </source>
</evidence>
<dbReference type="InterPro" id="IPR011537">
    <property type="entry name" value="NADH-UbQ_OxRdtase_suF"/>
</dbReference>
<gene>
    <name evidence="16" type="primary">nuoF</name>
    <name evidence="16" type="ORF">KDA27_01940</name>
</gene>
<dbReference type="SMART" id="SM00928">
    <property type="entry name" value="NADH_4Fe-4S"/>
    <property type="match status" value="1"/>
</dbReference>
<dbReference type="Pfam" id="PF10589">
    <property type="entry name" value="NADH_4Fe-4S"/>
    <property type="match status" value="1"/>
</dbReference>
<dbReference type="Gene3D" id="1.20.1440.230">
    <property type="entry name" value="NADH-ubiquinone oxidoreductase 51kDa subunit, iron-sulphur binding domain"/>
    <property type="match status" value="1"/>
</dbReference>
<dbReference type="GO" id="GO:0051539">
    <property type="term" value="F:4 iron, 4 sulfur cluster binding"/>
    <property type="evidence" value="ECO:0007669"/>
    <property type="project" value="UniProtKB-UniRule"/>
</dbReference>
<dbReference type="GO" id="GO:0048038">
    <property type="term" value="F:quinone binding"/>
    <property type="evidence" value="ECO:0007669"/>
    <property type="project" value="UniProtKB-KW"/>
</dbReference>
<dbReference type="NCBIfam" id="TIGR01959">
    <property type="entry name" value="nuoF_fam"/>
    <property type="match status" value="1"/>
</dbReference>
<dbReference type="GO" id="GO:0008137">
    <property type="term" value="F:NADH dehydrogenase (ubiquinone) activity"/>
    <property type="evidence" value="ECO:0007669"/>
    <property type="project" value="InterPro"/>
</dbReference>
<comment type="similarity">
    <text evidence="3 14">Belongs to the complex I 51 kDa subunit family.</text>
</comment>
<evidence type="ECO:0000313" key="17">
    <source>
        <dbReference type="Proteomes" id="UP000739538"/>
    </source>
</evidence>
<dbReference type="AlphaFoldDB" id="A0A956SCL3"/>
<evidence type="ECO:0000256" key="5">
    <source>
        <dbReference type="ARBA" id="ARBA00022630"/>
    </source>
</evidence>
<dbReference type="GO" id="GO:0003954">
    <property type="term" value="F:NADH dehydrogenase activity"/>
    <property type="evidence" value="ECO:0007669"/>
    <property type="project" value="TreeGrafter"/>
</dbReference>
<dbReference type="Gene3D" id="6.10.250.1450">
    <property type="match status" value="1"/>
</dbReference>
<evidence type="ECO:0000256" key="14">
    <source>
        <dbReference type="RuleBase" id="RU364066"/>
    </source>
</evidence>
<dbReference type="SUPFAM" id="SSF142984">
    <property type="entry name" value="Nqo1 middle domain-like"/>
    <property type="match status" value="1"/>
</dbReference>
<keyword evidence="16" id="KW-0560">Oxidoreductase</keyword>
<evidence type="ECO:0000256" key="6">
    <source>
        <dbReference type="ARBA" id="ARBA00022643"/>
    </source>
</evidence>
<evidence type="ECO:0000259" key="15">
    <source>
        <dbReference type="SMART" id="SM00928"/>
    </source>
</evidence>
<reference evidence="16" key="1">
    <citation type="submission" date="2020-04" db="EMBL/GenBank/DDBJ databases">
        <authorList>
            <person name="Zhang T."/>
        </authorList>
    </citation>
    <scope>NUCLEOTIDE SEQUENCE</scope>
    <source>
        <strain evidence="16">HKST-UBA02</strain>
    </source>
</reference>
<sequence length="433" mass="47110">MMEIKRLTKNFGNPESWTLAAYEKTGGYQMVKKAFAMDPEAIIELVKQSGLRGRGGAGFPTGMKWGFVPKQSDKPKYLCVNADESEPGTFKDRYLLEHDPHALVEGIIISCWAVGIRYAYIYIRGEFGLPYYRIEAAVKEAYEKGYLGSNLNGKGFDLDVTVHRGAGAYICGEETGLIESLEGKKGQPRLKPPFPAVVGVFGCPTVVNNVETIQSIPWIIEHGAEEYRKAGTEKSPGTKLFSVSGHVKRPGVYEIPLGLPCKTLVHDLCGGIIDGKRQKANIVGGSSVPILTGEEADNVDLDYESLAAAGTMLGSGGMIVMDEDTCMVWALAVLLKFYAHESCGQCTPCREGTGWIRNLVYRLEAGDGKREDLDKLLSITGNMMGTTICVLADAAAMPTESFIKKFRAEFEAHVGAGRCPIRGKSAHFLAHAH</sequence>
<dbReference type="InterPro" id="IPR037207">
    <property type="entry name" value="Nuop51_4Fe4S-bd_sf"/>
</dbReference>
<dbReference type="EC" id="7.1.1.-" evidence="14"/>
<comment type="function">
    <text evidence="14">NDH-1 shuttles electrons from NADH, via FMN and iron-sulfur (Fe-S) centers, to quinones in the respiratory chain.</text>
</comment>
<comment type="caution">
    <text evidence="16">The sequence shown here is derived from an EMBL/GenBank/DDBJ whole genome shotgun (WGS) entry which is preliminary data.</text>
</comment>
<dbReference type="GO" id="GO:0046872">
    <property type="term" value="F:metal ion binding"/>
    <property type="evidence" value="ECO:0007669"/>
    <property type="project" value="UniProtKB-KW"/>
</dbReference>
<comment type="cofactor">
    <cofactor evidence="1 14">
        <name>FMN</name>
        <dbReference type="ChEBI" id="CHEBI:58210"/>
    </cofactor>
</comment>
<accession>A0A956SCL3</accession>
<evidence type="ECO:0000313" key="16">
    <source>
        <dbReference type="EMBL" id="MCA9754534.1"/>
    </source>
</evidence>
<name>A0A956SCL3_UNCEI</name>
<dbReference type="InterPro" id="IPR037225">
    <property type="entry name" value="Nuo51_FMN-bd_sf"/>
</dbReference>
<dbReference type="FunFam" id="3.10.20.600:FF:000003">
    <property type="entry name" value="NADH-quinone oxidoreductase subunit F"/>
    <property type="match status" value="1"/>
</dbReference>
<keyword evidence="11 14" id="KW-0411">Iron-sulfur</keyword>
<evidence type="ECO:0000256" key="2">
    <source>
        <dbReference type="ARBA" id="ARBA00001966"/>
    </source>
</evidence>
<keyword evidence="5 14" id="KW-0285">Flavoprotein</keyword>
<evidence type="ECO:0000256" key="11">
    <source>
        <dbReference type="ARBA" id="ARBA00023014"/>
    </source>
</evidence>
<dbReference type="FunFam" id="3.40.50.11540:FF:000001">
    <property type="entry name" value="NADH dehydrogenase [ubiquinone] flavoprotein 1, mitochondrial"/>
    <property type="match status" value="1"/>
</dbReference>
<dbReference type="InterPro" id="IPR019554">
    <property type="entry name" value="Soluble_ligand-bd"/>
</dbReference>